<dbReference type="Proteomes" id="UP001732700">
    <property type="component" value="Chromosome 7C"/>
</dbReference>
<name>A0ACD6AAX5_AVESA</name>
<evidence type="ECO:0000313" key="2">
    <source>
        <dbReference type="Proteomes" id="UP001732700"/>
    </source>
</evidence>
<evidence type="ECO:0000313" key="1">
    <source>
        <dbReference type="EnsemblPlants" id="AVESA.00010b.r2.7CG0716190.1.CDS"/>
    </source>
</evidence>
<reference evidence="1" key="2">
    <citation type="submission" date="2025-09" db="UniProtKB">
        <authorList>
            <consortium name="EnsemblPlants"/>
        </authorList>
    </citation>
    <scope>IDENTIFICATION</scope>
</reference>
<protein>
    <submittedName>
        <fullName evidence="1">Uncharacterized protein</fullName>
    </submittedName>
</protein>
<sequence length="800" mass="89600">MDKLLLYNIHILILGALLLLTQGKRFVEPSSSSANPNDTVTSCIASERSALVGFKAGLSDPANLLSSWKGYDCCKWRGILCSSRNSHVVKLDLPGPCCELDINAWWQALGGNISSSLLGLRHLQYLNLSCNGFYGVQIPEFLGSLHKLRYLDLHQSNFIGRIPPQLGSLPTKLEPLRNLIILDLDNNKLTGPVPIWIGELTKLTELDLSYNNLEGFIHEGHLSGLEILDTLRLSNNSIALTVNLAWVPPSNITDLGLKSCRLGPKFPLWLRWLTRLEKLDMSNTSISDTVPDWFWIMASTVDILNMRHNQFSGSLPFTMEFMRATVINLSSNQFNGTIPKLPKSLVDLDLSRNNLVGPLPLDFGAPSLETLVLFDNSISGTIPSSLCKLQSLNLLDISENKLTRSIPNCSAHTSTTNMTSMSIINLSLRNNNLSGEFPSFLQHCQHLVFLDLSQNHFFGTLPTWIGEKLPYLAFLRLRSNMFYGHIPEELMKLVDLHHLDLAYNNITGRIPKSVVNFKGMILTRDDDVFHGAFSYGVSIGLDDLFTYTENFTVVTKDQERLYTGEIIYMVNLDLSSNNLFGDIPMEITSLVKLKNLNLSWNTFSGKIPENIGSLVQVESLDLSHNELSGEIPTSLSALTSLSRLNLSYNNLTGEIPSGNQLQTLEDPEYIYIGNPGLCAPPLSQKCSHTEQIPANRESNEDANDVVSFFISMGSGYTMGLWVVFCTFLFKRKWRVIWYSVCDSFYDWVYVKVSELSSDRTRINSSKHLVSNISDRAGYDFISSIGLLDSSHKPDPWQQEY</sequence>
<keyword evidence="2" id="KW-1185">Reference proteome</keyword>
<dbReference type="EnsemblPlants" id="AVESA.00010b.r2.7CG0716190.1">
    <property type="protein sequence ID" value="AVESA.00010b.r2.7CG0716190.1.CDS"/>
    <property type="gene ID" value="AVESA.00010b.r2.7CG0716190"/>
</dbReference>
<accession>A0ACD6AAX5</accession>
<proteinExistence type="predicted"/>
<organism evidence="1 2">
    <name type="scientific">Avena sativa</name>
    <name type="common">Oat</name>
    <dbReference type="NCBI Taxonomy" id="4498"/>
    <lineage>
        <taxon>Eukaryota</taxon>
        <taxon>Viridiplantae</taxon>
        <taxon>Streptophyta</taxon>
        <taxon>Embryophyta</taxon>
        <taxon>Tracheophyta</taxon>
        <taxon>Spermatophyta</taxon>
        <taxon>Magnoliopsida</taxon>
        <taxon>Liliopsida</taxon>
        <taxon>Poales</taxon>
        <taxon>Poaceae</taxon>
        <taxon>BOP clade</taxon>
        <taxon>Pooideae</taxon>
        <taxon>Poodae</taxon>
        <taxon>Poeae</taxon>
        <taxon>Poeae Chloroplast Group 1 (Aveneae type)</taxon>
        <taxon>Aveninae</taxon>
        <taxon>Avena</taxon>
    </lineage>
</organism>
<reference evidence="1" key="1">
    <citation type="submission" date="2021-05" db="EMBL/GenBank/DDBJ databases">
        <authorList>
            <person name="Scholz U."/>
            <person name="Mascher M."/>
            <person name="Fiebig A."/>
        </authorList>
    </citation>
    <scope>NUCLEOTIDE SEQUENCE [LARGE SCALE GENOMIC DNA]</scope>
</reference>